<dbReference type="Gene3D" id="2.130.10.130">
    <property type="entry name" value="Integrin alpha, N-terminal"/>
    <property type="match status" value="1"/>
</dbReference>
<dbReference type="PANTHER" id="PTHR44103">
    <property type="entry name" value="PROPROTEIN CONVERTASE P"/>
    <property type="match status" value="1"/>
</dbReference>
<sequence length="570" mass="61891" precursor="true">MIPSKQSWIASFAITFSCCLALDAAAQKPVEVTASIQSNDEDTEHGVLKVTLDIKEGWHTNDEADEDSITSTAISLKLPAGATEVGEWERPLGMPSNNSLQTSIFEGQVTFRRKIKINDSALGKDIGVTVRYQACNDSVCNAPQKSDLTVRIPDATTLPKSKVATDPVFDSPVIIMVYDDSRDTNSKLRFPSPAIYDVDGDGQLELVSGSLMGHIGVYENTNTSGKGDPIWGPREPLKNSEGDIIRSPNWCCVGASSQLVDMNGDGRLDILIGSFSGVPRWIERTENGYGESAFVVDKNGDAVVIGDFWNYETEAWDKTNRSGSEGHCSSVAAVDWDDDGDQDLLLGDYLDGKLFLRLNEGSAKETKFAVKNEAVKVGGVPVMFAHGMGAPRVADWNGDGLFDIIIGSIAGEIALLENSGSKGSPRFEKQITLFELLPGKAGSKIAKRVESKDGLPATPGSSFHVDVVDYDGDGDLDLLVGTRCKWLPTPVKEPTKEDEAHLAALSDKIDETYAAYKNARDLANTNGSTRSSTSESSKLFSQYNKLRVERSRLIEGPVETGNFIWLFRRN</sequence>
<keyword evidence="4" id="KW-1185">Reference proteome</keyword>
<dbReference type="PANTHER" id="PTHR44103:SF1">
    <property type="entry name" value="PROPROTEIN CONVERTASE P"/>
    <property type="match status" value="1"/>
</dbReference>
<evidence type="ECO:0000313" key="4">
    <source>
        <dbReference type="Proteomes" id="UP000315471"/>
    </source>
</evidence>
<dbReference type="AlphaFoldDB" id="A0A5C6DRK1"/>
<protein>
    <submittedName>
        <fullName evidence="3">FG-GAP repeat protein</fullName>
    </submittedName>
</protein>
<proteinExistence type="predicted"/>
<dbReference type="InterPro" id="IPR028994">
    <property type="entry name" value="Integrin_alpha_N"/>
</dbReference>
<evidence type="ECO:0000256" key="1">
    <source>
        <dbReference type="SAM" id="SignalP"/>
    </source>
</evidence>
<accession>A0A5C6DRK1</accession>
<dbReference type="Pfam" id="PF11412">
    <property type="entry name" value="DsbD_N"/>
    <property type="match status" value="1"/>
</dbReference>
<dbReference type="SUPFAM" id="SSF69318">
    <property type="entry name" value="Integrin alpha N-terminal domain"/>
    <property type="match status" value="1"/>
</dbReference>
<dbReference type="InterPro" id="IPR028250">
    <property type="entry name" value="DsbDN"/>
</dbReference>
<dbReference type="OrthoDB" id="228608at2"/>
<dbReference type="InterPro" id="IPR036929">
    <property type="entry name" value="DsbDN_sf"/>
</dbReference>
<comment type="caution">
    <text evidence="3">The sequence shown here is derived from an EMBL/GenBank/DDBJ whole genome shotgun (WGS) entry which is preliminary data.</text>
</comment>
<feature type="signal peptide" evidence="1">
    <location>
        <begin position="1"/>
        <end position="21"/>
    </location>
</feature>
<organism evidence="3 4">
    <name type="scientific">Novipirellula aureliae</name>
    <dbReference type="NCBI Taxonomy" id="2527966"/>
    <lineage>
        <taxon>Bacteria</taxon>
        <taxon>Pseudomonadati</taxon>
        <taxon>Planctomycetota</taxon>
        <taxon>Planctomycetia</taxon>
        <taxon>Pirellulales</taxon>
        <taxon>Pirellulaceae</taxon>
        <taxon>Novipirellula</taxon>
    </lineage>
</organism>
<dbReference type="Proteomes" id="UP000315471">
    <property type="component" value="Unassembled WGS sequence"/>
</dbReference>
<dbReference type="EMBL" id="SJPY01000006">
    <property type="protein sequence ID" value="TWU38834.1"/>
    <property type="molecule type" value="Genomic_DNA"/>
</dbReference>
<keyword evidence="1" id="KW-0732">Signal</keyword>
<feature type="chain" id="PRO_5022850719" evidence="1">
    <location>
        <begin position="22"/>
        <end position="570"/>
    </location>
</feature>
<name>A0A5C6DRK1_9BACT</name>
<dbReference type="Gene3D" id="2.60.40.1250">
    <property type="entry name" value="Thiol:disulfide interchange protein DsbD, N-terminal domain"/>
    <property type="match status" value="1"/>
</dbReference>
<evidence type="ECO:0000313" key="3">
    <source>
        <dbReference type="EMBL" id="TWU38834.1"/>
    </source>
</evidence>
<feature type="domain" description="Thiol:disulfide interchange protein DsbD N-terminal" evidence="2">
    <location>
        <begin position="42"/>
        <end position="147"/>
    </location>
</feature>
<evidence type="ECO:0000259" key="2">
    <source>
        <dbReference type="Pfam" id="PF11412"/>
    </source>
</evidence>
<dbReference type="PROSITE" id="PS51257">
    <property type="entry name" value="PROKAR_LIPOPROTEIN"/>
    <property type="match status" value="1"/>
</dbReference>
<dbReference type="RefSeq" id="WP_146601146.1">
    <property type="nucleotide sequence ID" value="NZ_SJPY01000006.1"/>
</dbReference>
<gene>
    <name evidence="3" type="ORF">Q31b_39120</name>
</gene>
<reference evidence="3 4" key="1">
    <citation type="submission" date="2019-02" db="EMBL/GenBank/DDBJ databases">
        <title>Deep-cultivation of Planctomycetes and their phenomic and genomic characterization uncovers novel biology.</title>
        <authorList>
            <person name="Wiegand S."/>
            <person name="Jogler M."/>
            <person name="Boedeker C."/>
            <person name="Pinto D."/>
            <person name="Vollmers J."/>
            <person name="Rivas-Marin E."/>
            <person name="Kohn T."/>
            <person name="Peeters S.H."/>
            <person name="Heuer A."/>
            <person name="Rast P."/>
            <person name="Oberbeckmann S."/>
            <person name="Bunk B."/>
            <person name="Jeske O."/>
            <person name="Meyerdierks A."/>
            <person name="Storesund J.E."/>
            <person name="Kallscheuer N."/>
            <person name="Luecker S."/>
            <person name="Lage O.M."/>
            <person name="Pohl T."/>
            <person name="Merkel B.J."/>
            <person name="Hornburger P."/>
            <person name="Mueller R.-W."/>
            <person name="Bruemmer F."/>
            <person name="Labrenz M."/>
            <person name="Spormann A.M."/>
            <person name="Op Den Camp H."/>
            <person name="Overmann J."/>
            <person name="Amann R."/>
            <person name="Jetten M.S.M."/>
            <person name="Mascher T."/>
            <person name="Medema M.H."/>
            <person name="Devos D.P."/>
            <person name="Kaster A.-K."/>
            <person name="Ovreas L."/>
            <person name="Rohde M."/>
            <person name="Galperin M.Y."/>
            <person name="Jogler C."/>
        </authorList>
    </citation>
    <scope>NUCLEOTIDE SEQUENCE [LARGE SCALE GENOMIC DNA]</scope>
    <source>
        <strain evidence="3 4">Q31b</strain>
    </source>
</reference>